<dbReference type="RefSeq" id="WP_190614520.1">
    <property type="nucleotide sequence ID" value="NZ_AP018712.1"/>
</dbReference>
<dbReference type="AlphaFoldDB" id="A0A7G1GBG4"/>
<keyword evidence="2" id="KW-1185">Reference proteome</keyword>
<reference evidence="1 2" key="1">
    <citation type="submission" date="2018-06" db="EMBL/GenBank/DDBJ databases">
        <title>Genome sequencing of Oceanotoga sp. sy52.</title>
        <authorList>
            <person name="Mori K."/>
        </authorList>
    </citation>
    <scope>NUCLEOTIDE SEQUENCE [LARGE SCALE GENOMIC DNA]</scope>
    <source>
        <strain evidence="2">sy52</strain>
    </source>
</reference>
<dbReference type="InParanoid" id="A0A7G1GBG4"/>
<dbReference type="EMBL" id="AP018712">
    <property type="protein sequence ID" value="BBE31762.1"/>
    <property type="molecule type" value="Genomic_DNA"/>
</dbReference>
<evidence type="ECO:0000313" key="1">
    <source>
        <dbReference type="EMBL" id="BBE31762.1"/>
    </source>
</evidence>
<organism evidence="1 2">
    <name type="scientific">Tepiditoga spiralis</name>
    <dbReference type="NCBI Taxonomy" id="2108365"/>
    <lineage>
        <taxon>Bacteria</taxon>
        <taxon>Thermotogati</taxon>
        <taxon>Thermotogota</taxon>
        <taxon>Thermotogae</taxon>
        <taxon>Petrotogales</taxon>
        <taxon>Petrotogaceae</taxon>
        <taxon>Tepiditoga</taxon>
    </lineage>
</organism>
<proteinExistence type="predicted"/>
<dbReference type="KEGG" id="ocy:OSSY52_19030"/>
<gene>
    <name evidence="1" type="ORF">OSSY52_19030</name>
</gene>
<accession>A0A7G1GBG4</accession>
<protein>
    <submittedName>
        <fullName evidence="1">Uncharacterized protein</fullName>
    </submittedName>
</protein>
<name>A0A7G1GBG4_9BACT</name>
<dbReference type="Proteomes" id="UP000516361">
    <property type="component" value="Chromosome"/>
</dbReference>
<evidence type="ECO:0000313" key="2">
    <source>
        <dbReference type="Proteomes" id="UP000516361"/>
    </source>
</evidence>
<sequence>MNKKIHLQQKQKNQFLTKTKKTDFNYININGSSIEEQEEEINEDDYSNTEISKKAKEERNLETEIDIPKKTITFKLLKTDEEYVLINLGSIKIKDDKIGKYESLKEIFKSFLVIEKVTPEKLNGLAIDSRNKNEKYFMLDRDFITYKNIELLDGCAYPLSNLTKKKKKEEKNEIEKNRKFRKFILDNKKLIEEFLNKKDKKDKKISLDEFIKLLSNWIFFEDKEEDNIRKKKAKEKKAKKLELDIKDYSESKVVLNTLNEYMILGGF</sequence>